<dbReference type="Proteomes" id="UP000315995">
    <property type="component" value="Chromosome"/>
</dbReference>
<name>A0A4Y6PRZ6_PERCE</name>
<proteinExistence type="predicted"/>
<dbReference type="InterPro" id="IPR042171">
    <property type="entry name" value="Acyl-CoA_hotdog"/>
</dbReference>
<evidence type="ECO:0000259" key="1">
    <source>
        <dbReference type="Pfam" id="PF13622"/>
    </source>
</evidence>
<dbReference type="SUPFAM" id="SSF54637">
    <property type="entry name" value="Thioesterase/thiol ester dehydrase-isomerase"/>
    <property type="match status" value="2"/>
</dbReference>
<feature type="domain" description="Acyl-CoA thioesterase-like N-terminal HotDog" evidence="1">
    <location>
        <begin position="55"/>
        <end position="143"/>
    </location>
</feature>
<sequence length="301" mass="33232">MRRASLRNLGRHRGIPRLRCRRLTCLITSVPPVQDFLASSSPTRQDDHRYTWDVPDGWQQGRGAFGGLVLAALIRAFEAEQDRESEADGQALRALDATLCGPVLAQEAEITVELLRAGSNTTTLIARLTQEGTVRAHATALFGARRVDDGDWSDLEAPELGDWREASVAELQAPLAPTFTQHMQFRPLSGFPFSGAEQLAVTGWTRPKHPGEPRDAAYLAACMDAHWPAAFAKVTSPRPMATVTFSMQFPGTFDGLDPDAPLYFRSECPVARDGYMVEFRELWGEDGRLLALNQQTIAIIK</sequence>
<organism evidence="3 4">
    <name type="scientific">Persicimonas caeni</name>
    <dbReference type="NCBI Taxonomy" id="2292766"/>
    <lineage>
        <taxon>Bacteria</taxon>
        <taxon>Deltaproteobacteria</taxon>
        <taxon>Bradymonadales</taxon>
        <taxon>Bradymonadaceae</taxon>
        <taxon>Persicimonas</taxon>
    </lineage>
</organism>
<dbReference type="Gene3D" id="2.40.160.210">
    <property type="entry name" value="Acyl-CoA thioesterase, double hotdog domain"/>
    <property type="match status" value="1"/>
</dbReference>
<dbReference type="AlphaFoldDB" id="A0A4Y6PRZ6"/>
<dbReference type="InterPro" id="IPR029069">
    <property type="entry name" value="HotDog_dom_sf"/>
</dbReference>
<dbReference type="EMBL" id="CP041186">
    <property type="protein sequence ID" value="QDG51096.1"/>
    <property type="molecule type" value="Genomic_DNA"/>
</dbReference>
<dbReference type="Pfam" id="PF20789">
    <property type="entry name" value="4HBT_3C"/>
    <property type="match status" value="1"/>
</dbReference>
<reference evidence="3 4" key="1">
    <citation type="submission" date="2019-06" db="EMBL/GenBank/DDBJ databases">
        <title>Persicimonas caeni gen. nov., sp. nov., a predatory bacterium isolated from solar saltern.</title>
        <authorList>
            <person name="Wang S."/>
        </authorList>
    </citation>
    <scope>NUCLEOTIDE SEQUENCE [LARGE SCALE GENOMIC DNA]</scope>
    <source>
        <strain evidence="3 4">YN101</strain>
    </source>
</reference>
<evidence type="ECO:0000259" key="2">
    <source>
        <dbReference type="Pfam" id="PF20789"/>
    </source>
</evidence>
<dbReference type="InterPro" id="IPR049450">
    <property type="entry name" value="ACOT8-like_C"/>
</dbReference>
<feature type="domain" description="Acyl-CoA thioesterase-like C-terminal" evidence="2">
    <location>
        <begin position="169"/>
        <end position="298"/>
    </location>
</feature>
<dbReference type="Pfam" id="PF13622">
    <property type="entry name" value="4HBT_3"/>
    <property type="match status" value="1"/>
</dbReference>
<gene>
    <name evidence="3" type="ORF">FIV42_10220</name>
</gene>
<accession>A0A5B8Y4Y0</accession>
<protein>
    <submittedName>
        <fullName evidence="3">Thioesterase family protein</fullName>
    </submittedName>
</protein>
<dbReference type="OrthoDB" id="4370297at2"/>
<evidence type="ECO:0000313" key="3">
    <source>
        <dbReference type="EMBL" id="QDG51096.1"/>
    </source>
</evidence>
<keyword evidence="4" id="KW-1185">Reference proteome</keyword>
<accession>A0A4Y6PRZ6</accession>
<evidence type="ECO:0000313" key="4">
    <source>
        <dbReference type="Proteomes" id="UP000315995"/>
    </source>
</evidence>
<dbReference type="InterPro" id="IPR049449">
    <property type="entry name" value="TesB_ACOT8-like_N"/>
</dbReference>